<organism evidence="2 3">
    <name type="scientific">Bacillus mycoides</name>
    <dbReference type="NCBI Taxonomy" id="1405"/>
    <lineage>
        <taxon>Bacteria</taxon>
        <taxon>Bacillati</taxon>
        <taxon>Bacillota</taxon>
        <taxon>Bacilli</taxon>
        <taxon>Bacillales</taxon>
        <taxon>Bacillaceae</taxon>
        <taxon>Bacillus</taxon>
        <taxon>Bacillus cereus group</taxon>
    </lineage>
</organism>
<reference evidence="2 3" key="1">
    <citation type="submission" date="2019-10" db="EMBL/GenBank/DDBJ databases">
        <authorList>
            <person name="Karimi E."/>
        </authorList>
    </citation>
    <scope>NUCLEOTIDE SEQUENCE [LARGE SCALE GENOMIC DNA]</scope>
    <source>
        <strain evidence="2">Bacillus sp. 71</strain>
    </source>
</reference>
<keyword evidence="1" id="KW-0472">Membrane</keyword>
<evidence type="ECO:0000313" key="2">
    <source>
        <dbReference type="EMBL" id="VXC91272.1"/>
    </source>
</evidence>
<dbReference type="Proteomes" id="UP000437562">
    <property type="component" value="Unassembled WGS sequence"/>
</dbReference>
<feature type="transmembrane region" description="Helical" evidence="1">
    <location>
        <begin position="24"/>
        <end position="46"/>
    </location>
</feature>
<dbReference type="AlphaFoldDB" id="A0A654CEL9"/>
<sequence>MECTFINKTLLRTNLDILKRQLSLVLYIYKGLIYSTILFFIVSFSYKKLH</sequence>
<accession>A0A654CEL9</accession>
<evidence type="ECO:0000313" key="3">
    <source>
        <dbReference type="Proteomes" id="UP000437562"/>
    </source>
</evidence>
<name>A0A654CEL9_BACMY</name>
<evidence type="ECO:0000256" key="1">
    <source>
        <dbReference type="SAM" id="Phobius"/>
    </source>
</evidence>
<proteinExistence type="predicted"/>
<dbReference type="EMBL" id="CABWMC010000034">
    <property type="protein sequence ID" value="VXC91272.1"/>
    <property type="molecule type" value="Genomic_DNA"/>
</dbReference>
<keyword evidence="1" id="KW-0812">Transmembrane</keyword>
<protein>
    <submittedName>
        <fullName evidence="2">Uncharacterized protein</fullName>
    </submittedName>
</protein>
<keyword evidence="1" id="KW-1133">Transmembrane helix</keyword>
<gene>
    <name evidence="2" type="ORF">BACI71_90370</name>
</gene>